<dbReference type="RefSeq" id="WP_036765598.1">
    <property type="nucleotide sequence ID" value="NZ_CP018298.1"/>
</dbReference>
<dbReference type="AlphaFoldDB" id="A0A2S2CH00"/>
<sequence length="117" mass="13868">MKVTKMIRCQLNVSHSLTESIALSIIENEKEFAEPLFSKHDIEDQRYQFADQSLVVDNVHVDAEQPVGYADIRYGIHFFWPCNNQDEIDMYEERIYFELDRDVAVFKLDIHEPWIVS</sequence>
<dbReference type="Proteomes" id="UP000251647">
    <property type="component" value="Unassembled WGS sequence"/>
</dbReference>
<dbReference type="EMBL" id="UATL01000005">
    <property type="protein sequence ID" value="SPY44771.1"/>
    <property type="molecule type" value="Genomic_DNA"/>
</dbReference>
<protein>
    <submittedName>
        <fullName evidence="1">Uncharacterized protein</fullName>
    </submittedName>
</protein>
<evidence type="ECO:0000313" key="2">
    <source>
        <dbReference type="Proteomes" id="UP000251647"/>
    </source>
</evidence>
<name>A0A2S2CH00_PHODM</name>
<accession>A0A2S2CH00</accession>
<gene>
    <name evidence="1" type="ORF">NCTC11647_03722</name>
</gene>
<proteinExistence type="predicted"/>
<evidence type="ECO:0000313" key="1">
    <source>
        <dbReference type="EMBL" id="SPY44771.1"/>
    </source>
</evidence>
<organism evidence="1 2">
    <name type="scientific">Photobacterium damselae</name>
    <dbReference type="NCBI Taxonomy" id="38293"/>
    <lineage>
        <taxon>Bacteria</taxon>
        <taxon>Pseudomonadati</taxon>
        <taxon>Pseudomonadota</taxon>
        <taxon>Gammaproteobacteria</taxon>
        <taxon>Vibrionales</taxon>
        <taxon>Vibrionaceae</taxon>
        <taxon>Photobacterium</taxon>
    </lineage>
</organism>
<reference evidence="1 2" key="1">
    <citation type="submission" date="2018-06" db="EMBL/GenBank/DDBJ databases">
        <authorList>
            <consortium name="Pathogen Informatics"/>
            <person name="Doyle S."/>
        </authorList>
    </citation>
    <scope>NUCLEOTIDE SEQUENCE [LARGE SCALE GENOMIC DNA]</scope>
    <source>
        <strain evidence="1 2">NCTC11647</strain>
    </source>
</reference>